<dbReference type="Proteomes" id="UP000768567">
    <property type="component" value="Unassembled WGS sequence"/>
</dbReference>
<keyword evidence="4" id="KW-1185">Reference proteome</keyword>
<evidence type="ECO:0000313" key="4">
    <source>
        <dbReference type="Proteomes" id="UP000768567"/>
    </source>
</evidence>
<gene>
    <name evidence="3" type="ORF">INF35_13100</name>
</gene>
<comment type="caution">
    <text evidence="3">The sequence shown here is derived from an EMBL/GenBank/DDBJ whole genome shotgun (WGS) entry which is preliminary data.</text>
</comment>
<proteinExistence type="predicted"/>
<dbReference type="EMBL" id="JADCKC010000004">
    <property type="protein sequence ID" value="MBE5038726.1"/>
    <property type="molecule type" value="Genomic_DNA"/>
</dbReference>
<organism evidence="3 4">
    <name type="scientific">Gemmiger gallinarum</name>
    <dbReference type="NCBI Taxonomy" id="2779354"/>
    <lineage>
        <taxon>Bacteria</taxon>
        <taxon>Bacillati</taxon>
        <taxon>Bacillota</taxon>
        <taxon>Clostridia</taxon>
        <taxon>Eubacteriales</taxon>
        <taxon>Gemmiger</taxon>
    </lineage>
</organism>
<accession>A0ABR9R6G0</accession>
<dbReference type="PROSITE" id="PS51257">
    <property type="entry name" value="PROKAR_LIPOPROTEIN"/>
    <property type="match status" value="1"/>
</dbReference>
<feature type="chain" id="PRO_5045087530" description="Peptidase M6-like domain-containing protein" evidence="2">
    <location>
        <begin position="29"/>
        <end position="362"/>
    </location>
</feature>
<evidence type="ECO:0008006" key="5">
    <source>
        <dbReference type="Google" id="ProtNLM"/>
    </source>
</evidence>
<dbReference type="RefSeq" id="WP_193503175.1">
    <property type="nucleotide sequence ID" value="NZ_JADCKC010000004.1"/>
</dbReference>
<evidence type="ECO:0000256" key="2">
    <source>
        <dbReference type="SAM" id="SignalP"/>
    </source>
</evidence>
<feature type="signal peptide" evidence="2">
    <location>
        <begin position="1"/>
        <end position="28"/>
    </location>
</feature>
<sequence length="362" mass="39281">MHNIKRPAFLRLTALLAALLLLAGCAPRAGLTLPSQAGRTPGDWPDAGSGEQTPDDWDDGWDSWGESDPWQGWAPAQGTTAEQRRYGSAALLAWPSVLVSVYLDEAGGASWDEESIADSRETLAVAVDWIEEQCALYNTSPSITCDDGSEDSGLFYHLTYNGSFAGGTESNESDDFYTAAYDICAGLDTDELHQKYGTSNVGFLFFLPVAGASFTIVHYMEDDADYYHEFSCLYRSDAYTSPDAAETPAVYAHEILHMFGAPDLYEGSTDYYVTPELTAFVEETWPDEIMLDTYGPGGSLMYGGIEKQISPLTAYRLGLCTRFEGMDRFPQVTELPAGAFSARTPDSSVPLPDGAVAARPAA</sequence>
<keyword evidence="2" id="KW-0732">Signal</keyword>
<feature type="region of interest" description="Disordered" evidence="1">
    <location>
        <begin position="33"/>
        <end position="79"/>
    </location>
</feature>
<evidence type="ECO:0000313" key="3">
    <source>
        <dbReference type="EMBL" id="MBE5038726.1"/>
    </source>
</evidence>
<protein>
    <recommendedName>
        <fullName evidence="5">Peptidase M6-like domain-containing protein</fullName>
    </recommendedName>
</protein>
<evidence type="ECO:0000256" key="1">
    <source>
        <dbReference type="SAM" id="MobiDB-lite"/>
    </source>
</evidence>
<reference evidence="3 4" key="1">
    <citation type="submission" date="2020-10" db="EMBL/GenBank/DDBJ databases">
        <title>ChiBAC.</title>
        <authorList>
            <person name="Zenner C."/>
            <person name="Hitch T.C.A."/>
            <person name="Clavel T."/>
        </authorList>
    </citation>
    <scope>NUCLEOTIDE SEQUENCE [LARGE SCALE GENOMIC DNA]</scope>
    <source>
        <strain evidence="3 4">DSM 109015</strain>
    </source>
</reference>
<name>A0ABR9R6G0_9FIRM</name>